<feature type="active site" description="Proton donor/acceptor" evidence="6">
    <location>
        <position position="97"/>
    </location>
</feature>
<dbReference type="EMBL" id="GHBY01000433">
    <property type="protein sequence ID" value="MUP40610.1"/>
    <property type="molecule type" value="Transcribed_RNA"/>
</dbReference>
<dbReference type="SMART" id="SM00855">
    <property type="entry name" value="PGAM"/>
    <property type="match status" value="1"/>
</dbReference>
<feature type="active site" description="Tele-phosphohistidine intermediate" evidence="6">
    <location>
        <position position="21"/>
    </location>
</feature>
<sequence length="449" mass="49988">MKRCEVVYVRMVVFALTLIRHGETGANKENIIQGQMDVPLSEAGLKQAHLLGHRLQNQKYTHIFASDLSRAKQTAQTILEKSHYSVGPIVQDPRLRERKFGEVEGKTFNELKRLARRANQSVPSFTPSGAETVQQVRHRAVLFFQEICQLLLKSQENGKKEQNEPDCPSNGIESDINRINVGTGGVKRRRHSSVACGTEGNGLDCKDTVNNGVKSVAVQRLKRERSELLSSDDETSSDLLKTVGKHLETLSSNCHYLYNPVGQDCSSDQLCVYVPSRISHNVKKDERIKSNCKQNHPERQTVTVSNDNFPSTFKDPTTFKLYSPSAMHDRMNGDCPNVSLSPLTEQSLSWQSLSELHRKTSIDSSNDEVDVSPALTANVLIVSHGGLLRELIRHFVEDLGCTIPGGKGQAFRISPNTGLSKFTVSVLENDEKPKVICLLIHDKDHLVGN</sequence>
<evidence type="ECO:0000256" key="2">
    <source>
        <dbReference type="ARBA" id="ARBA00022801"/>
    </source>
</evidence>
<name>A0A646QJ07_9MYRI</name>
<dbReference type="Gene3D" id="3.40.50.1240">
    <property type="entry name" value="Phosphoglycerate mutase-like"/>
    <property type="match status" value="2"/>
</dbReference>
<feature type="binding site" evidence="7">
    <location>
        <begin position="20"/>
        <end position="27"/>
    </location>
    <ligand>
        <name>substrate</name>
    </ligand>
</feature>
<evidence type="ECO:0000313" key="9">
    <source>
        <dbReference type="EMBL" id="MUP40610.1"/>
    </source>
</evidence>
<dbReference type="GO" id="GO:0005829">
    <property type="term" value="C:cytosol"/>
    <property type="evidence" value="ECO:0007669"/>
    <property type="project" value="TreeGrafter"/>
</dbReference>
<feature type="region of interest" description="Disordered" evidence="8">
    <location>
        <begin position="158"/>
        <end position="185"/>
    </location>
</feature>
<evidence type="ECO:0000256" key="1">
    <source>
        <dbReference type="ARBA" id="ARBA00000464"/>
    </source>
</evidence>
<evidence type="ECO:0000256" key="8">
    <source>
        <dbReference type="SAM" id="MobiDB-lite"/>
    </source>
</evidence>
<dbReference type="InterPro" id="IPR051695">
    <property type="entry name" value="Phosphoglycerate_Mutase"/>
</dbReference>
<dbReference type="GO" id="GO:0043456">
    <property type="term" value="P:regulation of pentose-phosphate shunt"/>
    <property type="evidence" value="ECO:0007669"/>
    <property type="project" value="TreeGrafter"/>
</dbReference>
<feature type="binding site" evidence="7">
    <location>
        <position position="70"/>
    </location>
    <ligand>
        <name>substrate</name>
    </ligand>
</feature>
<protein>
    <recommendedName>
        <fullName evidence="4">Fructose-2,6-bisphosphatase TIGAR</fullName>
    </recommendedName>
    <alternativeName>
        <fullName evidence="5">TP53-induced glycolysis and apoptosis regulator</fullName>
    </alternativeName>
</protein>
<dbReference type="GO" id="GO:0004331">
    <property type="term" value="F:fructose-2,6-bisphosphate 2-phosphatase activity"/>
    <property type="evidence" value="ECO:0007669"/>
    <property type="project" value="UniProtKB-EC"/>
</dbReference>
<dbReference type="PROSITE" id="PS00175">
    <property type="entry name" value="PG_MUTASE"/>
    <property type="match status" value="1"/>
</dbReference>
<organism evidence="9">
    <name type="scientific">Hemiscolopendra marginata</name>
    <dbReference type="NCBI Taxonomy" id="943146"/>
    <lineage>
        <taxon>Eukaryota</taxon>
        <taxon>Metazoa</taxon>
        <taxon>Ecdysozoa</taxon>
        <taxon>Arthropoda</taxon>
        <taxon>Myriapoda</taxon>
        <taxon>Chilopoda</taxon>
        <taxon>Pleurostigmophora</taxon>
        <taxon>Scolopendromorpha</taxon>
        <taxon>Scolopendridae</taxon>
        <taxon>Hemiscolopendra</taxon>
    </lineage>
</organism>
<reference evidence="9" key="1">
    <citation type="submission" date="2018-11" db="EMBL/GenBank/DDBJ databases">
        <title>Venom-gland transcriptomics and venom proteomics of the Florida green centipede (Hemiscolopendra marginata) reveal sex-based variation in a centipede venom.</title>
        <authorList>
            <person name="Nystrom G.S."/>
            <person name="Ward M.J."/>
            <person name="Ellsworth S.A."/>
            <person name="Rokyta D.R."/>
        </authorList>
    </citation>
    <scope>NUCLEOTIDE SEQUENCE</scope>
    <source>
        <tissue evidence="9">Venom gland</tissue>
    </source>
</reference>
<dbReference type="AlphaFoldDB" id="A0A646QJ07"/>
<accession>A0A646QJ07</accession>
<dbReference type="PANTHER" id="PTHR46517:SF1">
    <property type="entry name" value="FRUCTOSE-2,6-BISPHOSPHATASE TIGAR"/>
    <property type="match status" value="1"/>
</dbReference>
<comment type="similarity">
    <text evidence="3">Belongs to the phosphoglycerate mutase family.</text>
</comment>
<evidence type="ECO:0000256" key="3">
    <source>
        <dbReference type="ARBA" id="ARBA00038362"/>
    </source>
</evidence>
<dbReference type="PANTHER" id="PTHR46517">
    <property type="entry name" value="FRUCTOSE-2,6-BISPHOSPHATASE TIGAR"/>
    <property type="match status" value="1"/>
</dbReference>
<dbReference type="SUPFAM" id="SSF53254">
    <property type="entry name" value="Phosphoglycerate mutase-like"/>
    <property type="match status" value="1"/>
</dbReference>
<dbReference type="CDD" id="cd07067">
    <property type="entry name" value="HP_PGM_like"/>
    <property type="match status" value="1"/>
</dbReference>
<evidence type="ECO:0000256" key="7">
    <source>
        <dbReference type="PIRSR" id="PIRSR613078-2"/>
    </source>
</evidence>
<comment type="catalytic activity">
    <reaction evidence="1">
        <text>beta-D-fructose 2,6-bisphosphate + H2O = beta-D-fructose 6-phosphate + phosphate</text>
        <dbReference type="Rhea" id="RHEA:17289"/>
        <dbReference type="ChEBI" id="CHEBI:15377"/>
        <dbReference type="ChEBI" id="CHEBI:43474"/>
        <dbReference type="ChEBI" id="CHEBI:57634"/>
        <dbReference type="ChEBI" id="CHEBI:58579"/>
        <dbReference type="EC" id="3.1.3.46"/>
    </reaction>
</comment>
<evidence type="ECO:0000256" key="4">
    <source>
        <dbReference type="ARBA" id="ARBA00040907"/>
    </source>
</evidence>
<dbReference type="InterPro" id="IPR013078">
    <property type="entry name" value="His_Pase_superF_clade-1"/>
</dbReference>
<keyword evidence="2" id="KW-0378">Hydrolase</keyword>
<evidence type="ECO:0000256" key="6">
    <source>
        <dbReference type="PIRSR" id="PIRSR613078-1"/>
    </source>
</evidence>
<dbReference type="InterPro" id="IPR029033">
    <property type="entry name" value="His_PPase_superfam"/>
</dbReference>
<dbReference type="InterPro" id="IPR001345">
    <property type="entry name" value="PG/BPGM_mutase_AS"/>
</dbReference>
<dbReference type="GO" id="GO:0045820">
    <property type="term" value="P:negative regulation of glycolytic process"/>
    <property type="evidence" value="ECO:0007669"/>
    <property type="project" value="TreeGrafter"/>
</dbReference>
<dbReference type="Pfam" id="PF00300">
    <property type="entry name" value="His_Phos_1"/>
    <property type="match status" value="1"/>
</dbReference>
<evidence type="ECO:0000256" key="5">
    <source>
        <dbReference type="ARBA" id="ARBA00042275"/>
    </source>
</evidence>
<proteinExistence type="inferred from homology"/>